<proteinExistence type="predicted"/>
<dbReference type="EMBL" id="CAADRN010000336">
    <property type="protein sequence ID" value="VFU18267.1"/>
    <property type="molecule type" value="Genomic_DNA"/>
</dbReference>
<dbReference type="PANTHER" id="PTHR11472:SF34">
    <property type="entry name" value="REGULATOR OF TELOMERE ELONGATION HELICASE 1"/>
    <property type="match status" value="1"/>
</dbReference>
<dbReference type="GO" id="GO:0005524">
    <property type="term" value="F:ATP binding"/>
    <property type="evidence" value="ECO:0007669"/>
    <property type="project" value="InterPro"/>
</dbReference>
<dbReference type="InterPro" id="IPR006555">
    <property type="entry name" value="ATP-dep_Helicase_C"/>
</dbReference>
<dbReference type="Pfam" id="PF13307">
    <property type="entry name" value="Helicase_C_2"/>
    <property type="match status" value="1"/>
</dbReference>
<dbReference type="GO" id="GO:0003678">
    <property type="term" value="F:DNA helicase activity"/>
    <property type="evidence" value="ECO:0007669"/>
    <property type="project" value="TreeGrafter"/>
</dbReference>
<evidence type="ECO:0000313" key="2">
    <source>
        <dbReference type="EMBL" id="VFU18267.1"/>
    </source>
</evidence>
<evidence type="ECO:0000259" key="1">
    <source>
        <dbReference type="SMART" id="SM00491"/>
    </source>
</evidence>
<dbReference type="GO" id="GO:0006139">
    <property type="term" value="P:nucleobase-containing compound metabolic process"/>
    <property type="evidence" value="ECO:0007669"/>
    <property type="project" value="InterPro"/>
</dbReference>
<dbReference type="GO" id="GO:0003676">
    <property type="term" value="F:nucleic acid binding"/>
    <property type="evidence" value="ECO:0007669"/>
    <property type="project" value="InterPro"/>
</dbReference>
<protein>
    <recommendedName>
        <fullName evidence="1">ATP-dependent helicase C-terminal domain-containing protein</fullName>
    </recommendedName>
</protein>
<gene>
    <name evidence="2" type="ORF">SCFA_4000001</name>
</gene>
<reference evidence="2" key="1">
    <citation type="submission" date="2019-03" db="EMBL/GenBank/DDBJ databases">
        <authorList>
            <person name="Hao L."/>
        </authorList>
    </citation>
    <scope>NUCLEOTIDE SEQUENCE</scope>
</reference>
<accession>A0A485M4H6</accession>
<name>A0A485M4H6_9ZZZZ</name>
<dbReference type="PANTHER" id="PTHR11472">
    <property type="entry name" value="DNA REPAIR DEAD HELICASE RAD3/XP-D SUBFAMILY MEMBER"/>
    <property type="match status" value="1"/>
</dbReference>
<dbReference type="InterPro" id="IPR027417">
    <property type="entry name" value="P-loop_NTPase"/>
</dbReference>
<dbReference type="Gene3D" id="3.40.50.300">
    <property type="entry name" value="P-loop containing nucleotide triphosphate hydrolases"/>
    <property type="match status" value="1"/>
</dbReference>
<dbReference type="AlphaFoldDB" id="A0A485M4H6"/>
<dbReference type="GO" id="GO:0016818">
    <property type="term" value="F:hydrolase activity, acting on acid anhydrides, in phosphorus-containing anhydrides"/>
    <property type="evidence" value="ECO:0007669"/>
    <property type="project" value="InterPro"/>
</dbReference>
<dbReference type="SMART" id="SM00491">
    <property type="entry name" value="HELICc2"/>
    <property type="match status" value="1"/>
</dbReference>
<dbReference type="InterPro" id="IPR045028">
    <property type="entry name" value="DinG/Rad3-like"/>
</dbReference>
<sequence>METWAVSEEVWAGTARDLQQVVKSGFDLADDLLFIIESRDREFAYWAELEKSRQGSFKKISLMAAPVNVGSLLFEKFFKTKKTVVLTSATLTVNGTFDYFMERTGLNHVSEERRILASYDSPFEYDRQALLCLSRDLPAQGEVIEQVYLDHLENTIYKLLQITGGRTLVLFTSHRVLRETYRRLKPRLEESDIFLLGHGLDGSRTKILEEFKSTERTVLFGSSSFWEGVDVPGEALSCVVMVKLPFMSPSVPVIEARLEDLARHERNGFRVFSVPQAVIRFKQGFGRLIRSGNDRGCVVVLDPRILDKSYGRYFLRSLPVKSHFRGGIDLIINKIADWIEVIPTVNTWQHIK</sequence>
<organism evidence="2">
    <name type="scientific">anaerobic digester metagenome</name>
    <dbReference type="NCBI Taxonomy" id="1263854"/>
    <lineage>
        <taxon>unclassified sequences</taxon>
        <taxon>metagenomes</taxon>
        <taxon>ecological metagenomes</taxon>
    </lineage>
</organism>
<dbReference type="SUPFAM" id="SSF52540">
    <property type="entry name" value="P-loop containing nucleoside triphosphate hydrolases"/>
    <property type="match status" value="1"/>
</dbReference>
<feature type="domain" description="ATP-dependent helicase C-terminal" evidence="1">
    <location>
        <begin position="174"/>
        <end position="307"/>
    </location>
</feature>